<feature type="domain" description="HAMP" evidence="3">
    <location>
        <begin position="231"/>
        <end position="283"/>
    </location>
</feature>
<feature type="transmembrane region" description="Helical" evidence="1">
    <location>
        <begin position="206"/>
        <end position="229"/>
    </location>
</feature>
<dbReference type="PROSITE" id="PS50885">
    <property type="entry name" value="HAMP"/>
    <property type="match status" value="1"/>
</dbReference>
<protein>
    <submittedName>
        <fullName evidence="4">Adenylate cyclase</fullName>
    </submittedName>
</protein>
<dbReference type="InterPro" id="IPR003660">
    <property type="entry name" value="HAMP_dom"/>
</dbReference>
<dbReference type="GO" id="GO:0035556">
    <property type="term" value="P:intracellular signal transduction"/>
    <property type="evidence" value="ECO:0007669"/>
    <property type="project" value="InterPro"/>
</dbReference>
<dbReference type="SUPFAM" id="SSF55073">
    <property type="entry name" value="Nucleotide cyclase"/>
    <property type="match status" value="1"/>
</dbReference>
<accession>A0AA48HSI0</accession>
<gene>
    <name evidence="4" type="ORF">MACH26_05590</name>
</gene>
<dbReference type="CDD" id="cd06225">
    <property type="entry name" value="HAMP"/>
    <property type="match status" value="1"/>
</dbReference>
<dbReference type="KEGG" id="pmaw:MACH26_05590"/>
<dbReference type="InterPro" id="IPR001054">
    <property type="entry name" value="A/G_cyclase"/>
</dbReference>
<dbReference type="CDD" id="cd07302">
    <property type="entry name" value="CHD"/>
    <property type="match status" value="1"/>
</dbReference>
<dbReference type="PANTHER" id="PTHR43081:SF1">
    <property type="entry name" value="ADENYLATE CYCLASE, TERMINAL-DIFFERENTIATION SPECIFIC"/>
    <property type="match status" value="1"/>
</dbReference>
<name>A0AA48HSI0_9ALTE</name>
<evidence type="ECO:0000259" key="3">
    <source>
        <dbReference type="PROSITE" id="PS50885"/>
    </source>
</evidence>
<keyword evidence="1" id="KW-0472">Membrane</keyword>
<organism evidence="4 5">
    <name type="scientific">Planctobacterium marinum</name>
    <dbReference type="NCBI Taxonomy" id="1631968"/>
    <lineage>
        <taxon>Bacteria</taxon>
        <taxon>Pseudomonadati</taxon>
        <taxon>Pseudomonadota</taxon>
        <taxon>Gammaproteobacteria</taxon>
        <taxon>Alteromonadales</taxon>
        <taxon>Alteromonadaceae</taxon>
        <taxon>Planctobacterium</taxon>
    </lineage>
</organism>
<keyword evidence="5" id="KW-1185">Reference proteome</keyword>
<reference evidence="4" key="1">
    <citation type="submission" date="2023-01" db="EMBL/GenBank/DDBJ databases">
        <title>Complete genome sequence of Planctobacterium marinum strain Dej080120_11.</title>
        <authorList>
            <person name="Ueki S."/>
            <person name="Maruyama F."/>
        </authorList>
    </citation>
    <scope>NUCLEOTIDE SEQUENCE</scope>
    <source>
        <strain evidence="4">Dej080120_11</strain>
    </source>
</reference>
<evidence type="ECO:0000259" key="2">
    <source>
        <dbReference type="PROSITE" id="PS50125"/>
    </source>
</evidence>
<dbReference type="InterPro" id="IPR050697">
    <property type="entry name" value="Adenylyl/Guanylyl_Cyclase_3/4"/>
</dbReference>
<dbReference type="PROSITE" id="PS50125">
    <property type="entry name" value="GUANYLATE_CYCLASE_2"/>
    <property type="match status" value="1"/>
</dbReference>
<evidence type="ECO:0000313" key="4">
    <source>
        <dbReference type="EMBL" id="BDX05038.1"/>
    </source>
</evidence>
<feature type="transmembrane region" description="Helical" evidence="1">
    <location>
        <begin position="13"/>
        <end position="33"/>
    </location>
</feature>
<dbReference type="EMBL" id="AP027272">
    <property type="protein sequence ID" value="BDX05038.1"/>
    <property type="molecule type" value="Genomic_DNA"/>
</dbReference>
<dbReference type="AlphaFoldDB" id="A0AA48HSI0"/>
<dbReference type="SMART" id="SM00044">
    <property type="entry name" value="CYCc"/>
    <property type="match status" value="1"/>
</dbReference>
<dbReference type="GO" id="GO:0016020">
    <property type="term" value="C:membrane"/>
    <property type="evidence" value="ECO:0007669"/>
    <property type="project" value="InterPro"/>
</dbReference>
<dbReference type="GO" id="GO:0006171">
    <property type="term" value="P:cAMP biosynthetic process"/>
    <property type="evidence" value="ECO:0007669"/>
    <property type="project" value="TreeGrafter"/>
</dbReference>
<sequence length="563" mass="63243">MINRIYIPLSAKIYGICLLMLSLLIVVATGNYLRMTIIKEEVQDVAEFISPINKQVTLIYAHVLEQEIAFERMLRLIQERPENTSAIEQQQGQILQLAEVIQTQIRETRVLSEQATGETQIKEDIIALARLSPELRMLAEDHLEFATLYESLVKAIKQQQLAKSRLLDERLERLETIFNNRIDRLLHELVTITETSVAKIQAQDKALLYFNLLLSIIATICGIVLAALISKRVVRPLKALISGTDALLAENYQHQIAISSHDEISELTHSFNQLMRDVDKKETLRASMQEYLDPRVIKLLTEYPQYLKGTRQQASVLFSDIAHFSKLSETLSPESLVAVINEYYNLAGNAILQIDGVVDKYIGDAIVAFWSAPFTEPSGIARLACRGALKQLDQLNHLRLNLPDLVGIRKGLPDINIRIGIATGEIVVGNVGTRQSRSFTIIGESLNIAEQLEQMNKQLGTQILVTEATKVRAGDEFMFRLAGQLPPEDETDNAPPARVYNLLGYKEAFTEQHIAALQQADSAVVAYLNDDLETAKAGFEEFLSKIPKDNLCEYYLDCIARAK</sequence>
<dbReference type="GO" id="GO:0004016">
    <property type="term" value="F:adenylate cyclase activity"/>
    <property type="evidence" value="ECO:0007669"/>
    <property type="project" value="UniProtKB-ARBA"/>
</dbReference>
<proteinExistence type="predicted"/>
<dbReference type="Pfam" id="PF00211">
    <property type="entry name" value="Guanylate_cyc"/>
    <property type="match status" value="1"/>
</dbReference>
<dbReference type="Gene3D" id="6.10.340.10">
    <property type="match status" value="1"/>
</dbReference>
<evidence type="ECO:0000256" key="1">
    <source>
        <dbReference type="SAM" id="Phobius"/>
    </source>
</evidence>
<keyword evidence="1" id="KW-0812">Transmembrane</keyword>
<dbReference type="Gene3D" id="3.30.70.1230">
    <property type="entry name" value="Nucleotide cyclase"/>
    <property type="match status" value="1"/>
</dbReference>
<dbReference type="PANTHER" id="PTHR43081">
    <property type="entry name" value="ADENYLATE CYCLASE, TERMINAL-DIFFERENTIATION SPECIFIC-RELATED"/>
    <property type="match status" value="1"/>
</dbReference>
<dbReference type="Pfam" id="PF00672">
    <property type="entry name" value="HAMP"/>
    <property type="match status" value="1"/>
</dbReference>
<keyword evidence="1" id="KW-1133">Transmembrane helix</keyword>
<dbReference type="InterPro" id="IPR029787">
    <property type="entry name" value="Nucleotide_cyclase"/>
</dbReference>
<feature type="domain" description="Guanylate cyclase" evidence="2">
    <location>
        <begin position="315"/>
        <end position="453"/>
    </location>
</feature>
<evidence type="ECO:0000313" key="5">
    <source>
        <dbReference type="Proteomes" id="UP001333710"/>
    </source>
</evidence>
<dbReference type="SMART" id="SM00304">
    <property type="entry name" value="HAMP"/>
    <property type="match status" value="1"/>
</dbReference>
<dbReference type="SUPFAM" id="SSF158472">
    <property type="entry name" value="HAMP domain-like"/>
    <property type="match status" value="1"/>
</dbReference>
<dbReference type="Proteomes" id="UP001333710">
    <property type="component" value="Chromosome"/>
</dbReference>